<protein>
    <submittedName>
        <fullName evidence="2">Uncharacterized protein</fullName>
    </submittedName>
</protein>
<reference evidence="2 3" key="1">
    <citation type="submission" date="2018-03" db="EMBL/GenBank/DDBJ databases">
        <authorList>
            <person name="Keele B.F."/>
        </authorList>
    </citation>
    <scope>NUCLEOTIDE SEQUENCE [LARGE SCALE GENOMIC DNA]</scope>
    <source>
        <strain evidence="2">ZCTH4_d</strain>
    </source>
</reference>
<accession>A0A3E0K0C0</accession>
<dbReference type="Proteomes" id="UP000257014">
    <property type="component" value="Unassembled WGS sequence"/>
</dbReference>
<gene>
    <name evidence="2" type="ORF">C6P37_13815</name>
</gene>
<evidence type="ECO:0000313" key="3">
    <source>
        <dbReference type="Proteomes" id="UP000257014"/>
    </source>
</evidence>
<comment type="caution">
    <text evidence="2">The sequence shown here is derived from an EMBL/GenBank/DDBJ whole genome shotgun (WGS) entry which is preliminary data.</text>
</comment>
<dbReference type="AlphaFoldDB" id="A0A3E0K0C0"/>
<sequence length="110" mass="11578">MQQGGDRRPSRTKKREPESGPTKGRTFRPRITSPKNAEISRIRQAAGSFPANIRSTSNIPGKAPGSGGISGTAAARPLPGRAGGLPATKPFRPLDSSFPIRQNSISVNTS</sequence>
<dbReference type="EMBL" id="QEWE01000027">
    <property type="protein sequence ID" value="REJ26256.1"/>
    <property type="molecule type" value="Genomic_DNA"/>
</dbReference>
<evidence type="ECO:0000313" key="2">
    <source>
        <dbReference type="EMBL" id="REJ26256.1"/>
    </source>
</evidence>
<evidence type="ECO:0000256" key="1">
    <source>
        <dbReference type="SAM" id="MobiDB-lite"/>
    </source>
</evidence>
<feature type="compositionally biased region" description="Low complexity" evidence="1">
    <location>
        <begin position="71"/>
        <end position="88"/>
    </location>
</feature>
<feature type="compositionally biased region" description="Polar residues" evidence="1">
    <location>
        <begin position="99"/>
        <end position="110"/>
    </location>
</feature>
<feature type="region of interest" description="Disordered" evidence="1">
    <location>
        <begin position="1"/>
        <end position="110"/>
    </location>
</feature>
<organism evidence="2 3">
    <name type="scientific">Caldibacillus debilis</name>
    <dbReference type="NCBI Taxonomy" id="301148"/>
    <lineage>
        <taxon>Bacteria</taxon>
        <taxon>Bacillati</taxon>
        <taxon>Bacillota</taxon>
        <taxon>Bacilli</taxon>
        <taxon>Bacillales</taxon>
        <taxon>Bacillaceae</taxon>
        <taxon>Caldibacillus</taxon>
    </lineage>
</organism>
<name>A0A3E0K0C0_9BACI</name>
<proteinExistence type="predicted"/>